<organism evidence="2 3">
    <name type="scientific">Pleurodeles waltl</name>
    <name type="common">Iberian ribbed newt</name>
    <dbReference type="NCBI Taxonomy" id="8319"/>
    <lineage>
        <taxon>Eukaryota</taxon>
        <taxon>Metazoa</taxon>
        <taxon>Chordata</taxon>
        <taxon>Craniata</taxon>
        <taxon>Vertebrata</taxon>
        <taxon>Euteleostomi</taxon>
        <taxon>Amphibia</taxon>
        <taxon>Batrachia</taxon>
        <taxon>Caudata</taxon>
        <taxon>Salamandroidea</taxon>
        <taxon>Salamandridae</taxon>
        <taxon>Pleurodelinae</taxon>
        <taxon>Pleurodeles</taxon>
    </lineage>
</organism>
<feature type="region of interest" description="Disordered" evidence="1">
    <location>
        <begin position="66"/>
        <end position="93"/>
    </location>
</feature>
<evidence type="ECO:0000256" key="1">
    <source>
        <dbReference type="SAM" id="MobiDB-lite"/>
    </source>
</evidence>
<reference evidence="2" key="1">
    <citation type="journal article" date="2022" name="bioRxiv">
        <title>Sequencing and chromosome-scale assembly of the giantPleurodeles waltlgenome.</title>
        <authorList>
            <person name="Brown T."/>
            <person name="Elewa A."/>
            <person name="Iarovenko S."/>
            <person name="Subramanian E."/>
            <person name="Araus A.J."/>
            <person name="Petzold A."/>
            <person name="Susuki M."/>
            <person name="Suzuki K.-i.T."/>
            <person name="Hayashi T."/>
            <person name="Toyoda A."/>
            <person name="Oliveira C."/>
            <person name="Osipova E."/>
            <person name="Leigh N.D."/>
            <person name="Simon A."/>
            <person name="Yun M.H."/>
        </authorList>
    </citation>
    <scope>NUCLEOTIDE SEQUENCE</scope>
    <source>
        <strain evidence="2">20211129_DDA</strain>
        <tissue evidence="2">Liver</tissue>
    </source>
</reference>
<comment type="caution">
    <text evidence="2">The sequence shown here is derived from an EMBL/GenBank/DDBJ whole genome shotgun (WGS) entry which is preliminary data.</text>
</comment>
<name>A0AAV7QDL6_PLEWA</name>
<dbReference type="Proteomes" id="UP001066276">
    <property type="component" value="Chromosome 6"/>
</dbReference>
<dbReference type="AlphaFoldDB" id="A0AAV7QDL6"/>
<dbReference type="EMBL" id="JANPWB010000010">
    <property type="protein sequence ID" value="KAJ1137709.1"/>
    <property type="molecule type" value="Genomic_DNA"/>
</dbReference>
<keyword evidence="3" id="KW-1185">Reference proteome</keyword>
<proteinExistence type="predicted"/>
<protein>
    <submittedName>
        <fullName evidence="2">Uncharacterized protein</fullName>
    </submittedName>
</protein>
<sequence length="93" mass="9836">MIDLRAIQEKYLRATVSQDNLEPTEIPTPGKALVSKVGASSSVPGPSLGGVELVMCVAGGFLEKSSAAKKSRLSSKEAMPECLEEMGQKKKSK</sequence>
<evidence type="ECO:0000313" key="2">
    <source>
        <dbReference type="EMBL" id="KAJ1137709.1"/>
    </source>
</evidence>
<gene>
    <name evidence="2" type="ORF">NDU88_004107</name>
</gene>
<accession>A0AAV7QDL6</accession>
<evidence type="ECO:0000313" key="3">
    <source>
        <dbReference type="Proteomes" id="UP001066276"/>
    </source>
</evidence>